<dbReference type="RefSeq" id="WP_162849848.1">
    <property type="nucleotide sequence ID" value="NZ_QXEV01000016.1"/>
</dbReference>
<dbReference type="InterPro" id="IPR036867">
    <property type="entry name" value="R3H_dom_sf"/>
</dbReference>
<keyword evidence="3" id="KW-1185">Reference proteome</keyword>
<dbReference type="GO" id="GO:0003723">
    <property type="term" value="F:RNA binding"/>
    <property type="evidence" value="ECO:0007669"/>
    <property type="project" value="InterPro"/>
</dbReference>
<dbReference type="InterPro" id="IPR001374">
    <property type="entry name" value="R3H_dom"/>
</dbReference>
<dbReference type="SUPFAM" id="SSF82708">
    <property type="entry name" value="R3H domain"/>
    <property type="match status" value="1"/>
</dbReference>
<dbReference type="Proteomes" id="UP000266506">
    <property type="component" value="Unassembled WGS sequence"/>
</dbReference>
<dbReference type="PANTHER" id="PTHR35800:SF1">
    <property type="entry name" value="RNA-BINDING PROTEIN KHPB"/>
    <property type="match status" value="1"/>
</dbReference>
<proteinExistence type="predicted"/>
<dbReference type="EMBL" id="QXEV01000016">
    <property type="protein sequence ID" value="RIA75547.1"/>
    <property type="molecule type" value="Genomic_DNA"/>
</dbReference>
<protein>
    <submittedName>
        <fullName evidence="2">SpoIIIJ-associated protein</fullName>
    </submittedName>
</protein>
<feature type="domain" description="R3H" evidence="1">
    <location>
        <begin position="134"/>
        <end position="200"/>
    </location>
</feature>
<gene>
    <name evidence="2" type="ORF">EI71_01366</name>
</gene>
<dbReference type="InParanoid" id="A0A397RVB0"/>
<reference evidence="2 3" key="1">
    <citation type="submission" date="2018-08" db="EMBL/GenBank/DDBJ databases">
        <title>Genomic Encyclopedia of Archaeal and Bacterial Type Strains, Phase II (KMG-II): from individual species to whole genera.</title>
        <authorList>
            <person name="Goeker M."/>
        </authorList>
    </citation>
    <scope>NUCLEOTIDE SEQUENCE [LARGE SCALE GENOMIC DNA]</scope>
    <source>
        <strain evidence="2 3">ATCC 27112</strain>
    </source>
</reference>
<dbReference type="CDD" id="cd02644">
    <property type="entry name" value="R3H_jag"/>
    <property type="match status" value="1"/>
</dbReference>
<evidence type="ECO:0000259" key="1">
    <source>
        <dbReference type="PROSITE" id="PS51061"/>
    </source>
</evidence>
<dbReference type="InterPro" id="IPR015946">
    <property type="entry name" value="KH_dom-like_a/b"/>
</dbReference>
<accession>A0A397RVB0</accession>
<dbReference type="Pfam" id="PF01424">
    <property type="entry name" value="R3H"/>
    <property type="match status" value="1"/>
</dbReference>
<name>A0A397RVB0_9MOLU</name>
<dbReference type="PANTHER" id="PTHR35800">
    <property type="entry name" value="PROTEIN JAG"/>
    <property type="match status" value="1"/>
</dbReference>
<dbReference type="InterPro" id="IPR034079">
    <property type="entry name" value="R3H_KhpB"/>
</dbReference>
<sequence>MQKKFEFIAPSADEAMDTAVQKLHIASDKIYVNVLGETEDGVNCEALVDVNLTLEGKKYLEGILKALGIGYQIEARSINGEEQIYYMIDSYENSLLIGVKGKTLEALQILLRNLISTYTKDHVITSLDIGGYRSNRARQLEILATKTAKEVVKTKVQVKLQPMNSYERRIIHEKLADWRDVYTESEGEGENRAIVIKPKTK</sequence>
<dbReference type="FunCoup" id="A0A397RVB0">
    <property type="interactions" value="106"/>
</dbReference>
<dbReference type="NCBIfam" id="NF041568">
    <property type="entry name" value="Jag_EloR"/>
    <property type="match status" value="1"/>
</dbReference>
<evidence type="ECO:0000313" key="2">
    <source>
        <dbReference type="EMBL" id="RIA75547.1"/>
    </source>
</evidence>
<dbReference type="Gene3D" id="3.30.1370.50">
    <property type="entry name" value="R3H-like domain"/>
    <property type="match status" value="1"/>
</dbReference>
<dbReference type="InterPro" id="IPR039247">
    <property type="entry name" value="KhpB"/>
</dbReference>
<dbReference type="AlphaFoldDB" id="A0A397RVB0"/>
<dbReference type="PROSITE" id="PS51061">
    <property type="entry name" value="R3H"/>
    <property type="match status" value="1"/>
</dbReference>
<dbReference type="Gene3D" id="3.30.300.20">
    <property type="match status" value="1"/>
</dbReference>
<comment type="caution">
    <text evidence="2">The sequence shown here is derived from an EMBL/GenBank/DDBJ whole genome shotgun (WGS) entry which is preliminary data.</text>
</comment>
<organism evidence="2 3">
    <name type="scientific">Anaeroplasma bactoclasticum</name>
    <dbReference type="NCBI Taxonomy" id="2088"/>
    <lineage>
        <taxon>Bacteria</taxon>
        <taxon>Bacillati</taxon>
        <taxon>Mycoplasmatota</taxon>
        <taxon>Mollicutes</taxon>
        <taxon>Anaeroplasmatales</taxon>
        <taxon>Anaeroplasmataceae</taxon>
        <taxon>Anaeroplasma</taxon>
    </lineage>
</organism>
<dbReference type="SMART" id="SM00393">
    <property type="entry name" value="R3H"/>
    <property type="match status" value="1"/>
</dbReference>
<evidence type="ECO:0000313" key="3">
    <source>
        <dbReference type="Proteomes" id="UP000266506"/>
    </source>
</evidence>